<evidence type="ECO:0000313" key="2">
    <source>
        <dbReference type="Proteomes" id="UP001162992"/>
    </source>
</evidence>
<evidence type="ECO:0000313" key="1">
    <source>
        <dbReference type="EMBL" id="KAJ7535264.1"/>
    </source>
</evidence>
<reference evidence="2" key="1">
    <citation type="journal article" date="2024" name="Proc. Natl. Acad. Sci. U.S.A.">
        <title>Extraordinary preservation of gene collinearity over three hundred million years revealed in homosporous lycophytes.</title>
        <authorList>
            <person name="Li C."/>
            <person name="Wickell D."/>
            <person name="Kuo L.Y."/>
            <person name="Chen X."/>
            <person name="Nie B."/>
            <person name="Liao X."/>
            <person name="Peng D."/>
            <person name="Ji J."/>
            <person name="Jenkins J."/>
            <person name="Williams M."/>
            <person name="Shu S."/>
            <person name="Plott C."/>
            <person name="Barry K."/>
            <person name="Rajasekar S."/>
            <person name="Grimwood J."/>
            <person name="Han X."/>
            <person name="Sun S."/>
            <person name="Hou Z."/>
            <person name="He W."/>
            <person name="Dai G."/>
            <person name="Sun C."/>
            <person name="Schmutz J."/>
            <person name="Leebens-Mack J.H."/>
            <person name="Li F.W."/>
            <person name="Wang L."/>
        </authorList>
    </citation>
    <scope>NUCLEOTIDE SEQUENCE [LARGE SCALE GENOMIC DNA]</scope>
    <source>
        <strain evidence="2">cv. PW_Plant_1</strain>
    </source>
</reference>
<protein>
    <submittedName>
        <fullName evidence="1">Uncharacterized protein</fullName>
    </submittedName>
</protein>
<proteinExistence type="predicted"/>
<name>A0ACC2BZQ9_DIPCM</name>
<keyword evidence="2" id="KW-1185">Reference proteome</keyword>
<gene>
    <name evidence="1" type="ORF">O6H91_12G025600</name>
</gene>
<sequence length="359" mass="38742">MARLPCTIRLAVSCLLSLASILVLADWIHASSSPDEASGSGSVLFLEGGTHKFLRPAVKGSDFQASTFSGSDVWSAVAVLLGIAPPLSMSTSSATKLDKLLFPDPFHRPRSVLALALPTLHKDVLKESLPNILGMSSYKLHPLTVDDRETTKVSGNDVRVKFLTTDDSHDNPDLLEHELDDLARILGGKYVDLGEGHVSIPLPTGSEYKLFLSKGLAQVSQIHSDLFLGTLRGVKISNELAGGSLELQASEIFLFLVSKIVLAMETSYEGKFVAVLVMPMETAKDSVEDILGIDLLQRTTRSLVEESSDTSDKVEKLTRNALTTVTALILIVAALLGSYFLFSMPLTRDTLLYSGAKLD</sequence>
<organism evidence="1 2">
    <name type="scientific">Diphasiastrum complanatum</name>
    <name type="common">Issler's clubmoss</name>
    <name type="synonym">Lycopodium complanatum</name>
    <dbReference type="NCBI Taxonomy" id="34168"/>
    <lineage>
        <taxon>Eukaryota</taxon>
        <taxon>Viridiplantae</taxon>
        <taxon>Streptophyta</taxon>
        <taxon>Embryophyta</taxon>
        <taxon>Tracheophyta</taxon>
        <taxon>Lycopodiopsida</taxon>
        <taxon>Lycopodiales</taxon>
        <taxon>Lycopodiaceae</taxon>
        <taxon>Lycopodioideae</taxon>
        <taxon>Diphasiastrum</taxon>
    </lineage>
</organism>
<accession>A0ACC2BZQ9</accession>
<dbReference type="EMBL" id="CM055103">
    <property type="protein sequence ID" value="KAJ7535264.1"/>
    <property type="molecule type" value="Genomic_DNA"/>
</dbReference>
<comment type="caution">
    <text evidence="1">The sequence shown here is derived from an EMBL/GenBank/DDBJ whole genome shotgun (WGS) entry which is preliminary data.</text>
</comment>
<dbReference type="Proteomes" id="UP001162992">
    <property type="component" value="Chromosome 12"/>
</dbReference>